<keyword evidence="14" id="KW-1185">Reference proteome</keyword>
<evidence type="ECO:0000256" key="9">
    <source>
        <dbReference type="ARBA" id="ARBA00023136"/>
    </source>
</evidence>
<evidence type="ECO:0000256" key="5">
    <source>
        <dbReference type="ARBA" id="ARBA00014268"/>
    </source>
</evidence>
<dbReference type="GO" id="GO:0016020">
    <property type="term" value="C:membrane"/>
    <property type="evidence" value="ECO:0007669"/>
    <property type="project" value="UniProtKB-SubCell"/>
</dbReference>
<dbReference type="SUPFAM" id="SSF64268">
    <property type="entry name" value="PX domain"/>
    <property type="match status" value="1"/>
</dbReference>
<evidence type="ECO:0000259" key="12">
    <source>
        <dbReference type="PROSITE" id="PS50195"/>
    </source>
</evidence>
<evidence type="ECO:0000256" key="8">
    <source>
        <dbReference type="ARBA" id="ARBA00022927"/>
    </source>
</evidence>
<evidence type="ECO:0000256" key="3">
    <source>
        <dbReference type="ARBA" id="ARBA00004496"/>
    </source>
</evidence>
<evidence type="ECO:0000256" key="2">
    <source>
        <dbReference type="ARBA" id="ARBA00004287"/>
    </source>
</evidence>
<comment type="similarity">
    <text evidence="4">Belongs to the sorting nexin family.</text>
</comment>
<dbReference type="InterPro" id="IPR035704">
    <property type="entry name" value="SNX8/Mvp1_PX"/>
</dbReference>
<feature type="region of interest" description="Disordered" evidence="11">
    <location>
        <begin position="153"/>
        <end position="345"/>
    </location>
</feature>
<dbReference type="Pfam" id="PF19566">
    <property type="entry name" value="Snx8_BAR_dom"/>
    <property type="match status" value="1"/>
</dbReference>
<dbReference type="PANTHER" id="PTHR47554:SF1">
    <property type="entry name" value="SORTING NEXIN MVP1"/>
    <property type="match status" value="1"/>
</dbReference>
<keyword evidence="6" id="KW-0813">Transport</keyword>
<dbReference type="GO" id="GO:0005829">
    <property type="term" value="C:cytosol"/>
    <property type="evidence" value="ECO:0007669"/>
    <property type="project" value="GOC"/>
</dbReference>
<dbReference type="CDD" id="cd07597">
    <property type="entry name" value="BAR_SNX8"/>
    <property type="match status" value="1"/>
</dbReference>
<organism evidence="13 14">
    <name type="scientific">Tothia fuscella</name>
    <dbReference type="NCBI Taxonomy" id="1048955"/>
    <lineage>
        <taxon>Eukaryota</taxon>
        <taxon>Fungi</taxon>
        <taxon>Dikarya</taxon>
        <taxon>Ascomycota</taxon>
        <taxon>Pezizomycotina</taxon>
        <taxon>Dothideomycetes</taxon>
        <taxon>Pleosporomycetidae</taxon>
        <taxon>Venturiales</taxon>
        <taxon>Cylindrosympodiaceae</taxon>
        <taxon>Tothia</taxon>
    </lineage>
</organism>
<comment type="subcellular location">
    <subcellularLocation>
        <location evidence="3">Cytoplasm</location>
    </subcellularLocation>
    <subcellularLocation>
        <location evidence="2">Membrane</location>
        <topology evidence="2">Peripheral membrane protein</topology>
        <orientation evidence="2">Cytoplasmic side</orientation>
    </subcellularLocation>
</comment>
<dbReference type="FunFam" id="3.30.1520.10:FF:000037">
    <property type="entry name" value="Sorting nexin mvp-1"/>
    <property type="match status" value="1"/>
</dbReference>
<dbReference type="OrthoDB" id="10064318at2759"/>
<feature type="compositionally biased region" description="Low complexity" evidence="11">
    <location>
        <begin position="195"/>
        <end position="209"/>
    </location>
</feature>
<evidence type="ECO:0000256" key="1">
    <source>
        <dbReference type="ARBA" id="ARBA00002474"/>
    </source>
</evidence>
<dbReference type="InterPro" id="IPR027267">
    <property type="entry name" value="AH/BAR_dom_sf"/>
</dbReference>
<keyword evidence="7" id="KW-0963">Cytoplasm</keyword>
<dbReference type="GO" id="GO:0042147">
    <property type="term" value="P:retrograde transport, endosome to Golgi"/>
    <property type="evidence" value="ECO:0007669"/>
    <property type="project" value="InterPro"/>
</dbReference>
<evidence type="ECO:0000256" key="11">
    <source>
        <dbReference type="SAM" id="MobiDB-lite"/>
    </source>
</evidence>
<dbReference type="EMBL" id="MU007044">
    <property type="protein sequence ID" value="KAF2429751.1"/>
    <property type="molecule type" value="Genomic_DNA"/>
</dbReference>
<dbReference type="AlphaFoldDB" id="A0A9P4NQA6"/>
<dbReference type="PANTHER" id="PTHR47554">
    <property type="entry name" value="SORTING NEXIN MVP1"/>
    <property type="match status" value="1"/>
</dbReference>
<dbReference type="Proteomes" id="UP000800235">
    <property type="component" value="Unassembled WGS sequence"/>
</dbReference>
<reference evidence="13" key="1">
    <citation type="journal article" date="2020" name="Stud. Mycol.">
        <title>101 Dothideomycetes genomes: a test case for predicting lifestyles and emergence of pathogens.</title>
        <authorList>
            <person name="Haridas S."/>
            <person name="Albert R."/>
            <person name="Binder M."/>
            <person name="Bloem J."/>
            <person name="Labutti K."/>
            <person name="Salamov A."/>
            <person name="Andreopoulos B."/>
            <person name="Baker S."/>
            <person name="Barry K."/>
            <person name="Bills G."/>
            <person name="Bluhm B."/>
            <person name="Cannon C."/>
            <person name="Castanera R."/>
            <person name="Culley D."/>
            <person name="Daum C."/>
            <person name="Ezra D."/>
            <person name="Gonzalez J."/>
            <person name="Henrissat B."/>
            <person name="Kuo A."/>
            <person name="Liang C."/>
            <person name="Lipzen A."/>
            <person name="Lutzoni F."/>
            <person name="Magnuson J."/>
            <person name="Mondo S."/>
            <person name="Nolan M."/>
            <person name="Ohm R."/>
            <person name="Pangilinan J."/>
            <person name="Park H.-J."/>
            <person name="Ramirez L."/>
            <person name="Alfaro M."/>
            <person name="Sun H."/>
            <person name="Tritt A."/>
            <person name="Yoshinaga Y."/>
            <person name="Zwiers L.-H."/>
            <person name="Turgeon B."/>
            <person name="Goodwin S."/>
            <person name="Spatafora J."/>
            <person name="Crous P."/>
            <person name="Grigoriev I."/>
        </authorList>
    </citation>
    <scope>NUCLEOTIDE SEQUENCE</scope>
    <source>
        <strain evidence="13">CBS 130266</strain>
    </source>
</reference>
<dbReference type="InterPro" id="IPR001683">
    <property type="entry name" value="PX_dom"/>
</dbReference>
<dbReference type="GO" id="GO:0032266">
    <property type="term" value="F:phosphatidylinositol-3-phosphate binding"/>
    <property type="evidence" value="ECO:0007669"/>
    <property type="project" value="TreeGrafter"/>
</dbReference>
<dbReference type="CDD" id="cd06866">
    <property type="entry name" value="PX_SNX8_Mvp1p_like"/>
    <property type="match status" value="1"/>
</dbReference>
<evidence type="ECO:0000256" key="7">
    <source>
        <dbReference type="ARBA" id="ARBA00022490"/>
    </source>
</evidence>
<dbReference type="InterPro" id="IPR036871">
    <property type="entry name" value="PX_dom_sf"/>
</dbReference>
<dbReference type="InterPro" id="IPR028662">
    <property type="entry name" value="SNX8/Mvp1"/>
</dbReference>
<proteinExistence type="inferred from homology"/>
<evidence type="ECO:0000256" key="6">
    <source>
        <dbReference type="ARBA" id="ARBA00022448"/>
    </source>
</evidence>
<feature type="compositionally biased region" description="Basic and acidic residues" evidence="11">
    <location>
        <begin position="180"/>
        <end position="192"/>
    </location>
</feature>
<dbReference type="GO" id="GO:0005768">
    <property type="term" value="C:endosome"/>
    <property type="evidence" value="ECO:0007669"/>
    <property type="project" value="TreeGrafter"/>
</dbReference>
<dbReference type="GO" id="GO:0006623">
    <property type="term" value="P:protein targeting to vacuole"/>
    <property type="evidence" value="ECO:0007669"/>
    <property type="project" value="TreeGrafter"/>
</dbReference>
<keyword evidence="8" id="KW-0653">Protein transport</keyword>
<feature type="compositionally biased region" description="Polar residues" evidence="11">
    <location>
        <begin position="234"/>
        <end position="310"/>
    </location>
</feature>
<evidence type="ECO:0000256" key="4">
    <source>
        <dbReference type="ARBA" id="ARBA00010883"/>
    </source>
</evidence>
<dbReference type="InterPro" id="IPR045734">
    <property type="entry name" value="Snx8_BAR_dom"/>
</dbReference>
<dbReference type="SMART" id="SM00312">
    <property type="entry name" value="PX"/>
    <property type="match status" value="1"/>
</dbReference>
<evidence type="ECO:0000313" key="14">
    <source>
        <dbReference type="Proteomes" id="UP000800235"/>
    </source>
</evidence>
<protein>
    <recommendedName>
        <fullName evidence="5">Sorting nexin MVP1</fullName>
    </recommendedName>
    <alternativeName>
        <fullName evidence="10">Sorting nexin mvp1</fullName>
    </alternativeName>
</protein>
<name>A0A9P4NQA6_9PEZI</name>
<sequence>MSLFGEFPNDPPVKAKASNLFDERPSAGRSTSSLFADETDTTADPWAFPTPKKAGRAQLVKGLLPASQVPESYIDAFDSLAVGGVVEIERVRQLLEESGLDRSVRERILAVTLPNGTPAEGEGIGRGEFNVLLALVGLGMEGDDITLDGVDERRRNLPEPDLPSLKKSGPPAAAPPAHISTEEPVTRLDTPLRDPASAPPHTSTPSRAANLRKESFGYDADPWASPDMHRGHNHTNIPNGNSAPLNGSPNPGVERSTSAFTTTGGSNSISERSSGRPTSTGAEQSSSWGNAGYTPSTSNSFHNPPASNDLSGGGGFGTDGANDPPQPSNHTRNLSTPRPLPTGVEENVTVTAIAEKEGMFMFQHRNYEVASPRRGSKVVRRYSDFVWLLDCLHKKFPFRQLPLLPPKRVGINGNYLAADSTFVEKRRRGLSRFCNVLVRHPILSQEQLVIMFLTVPTELSVWRKQANLTVVEEFTGKPLPPNLEDSLPQNLQETFDTVRSGVRRSAEVYIQLCSLVERLTKRNEGIAAEYQRFSLSLSSLAETSKDTYALDTNDVPLLNEGMLSTAKCLSNSKALLEDEAGAWDGGVLEDLKRVRDGLVSVRDMFDRRDRFDRDSIPALEKRIAGNEAKLGGLRGKPENQVKPGEIEKVEDAISRDKQSIVTQHARGVFIKECIRDELNYFQSSQYMISRLHQDWAQERVKYAELQADCWRSLVEMVEGMPGGDS</sequence>
<dbReference type="Gene3D" id="1.20.1270.60">
    <property type="entry name" value="Arfaptin homology (AH) domain/BAR domain"/>
    <property type="match status" value="1"/>
</dbReference>
<evidence type="ECO:0000256" key="10">
    <source>
        <dbReference type="ARBA" id="ARBA00072009"/>
    </source>
</evidence>
<comment type="function">
    <text evidence="1">Required for vacuolar protein sorting.</text>
</comment>
<dbReference type="FunFam" id="1.20.1270.60:FF:000072">
    <property type="entry name" value="Sorting nexin MVP1"/>
    <property type="match status" value="1"/>
</dbReference>
<evidence type="ECO:0000313" key="13">
    <source>
        <dbReference type="EMBL" id="KAF2429751.1"/>
    </source>
</evidence>
<feature type="domain" description="PX" evidence="12">
    <location>
        <begin position="345"/>
        <end position="459"/>
    </location>
</feature>
<feature type="region of interest" description="Disordered" evidence="11">
    <location>
        <begin position="1"/>
        <end position="50"/>
    </location>
</feature>
<accession>A0A9P4NQA6</accession>
<dbReference type="Pfam" id="PF00787">
    <property type="entry name" value="PX"/>
    <property type="match status" value="1"/>
</dbReference>
<gene>
    <name evidence="13" type="ORF">EJ08DRAFT_634900</name>
</gene>
<keyword evidence="9" id="KW-0472">Membrane</keyword>
<dbReference type="Gene3D" id="3.30.1520.10">
    <property type="entry name" value="Phox-like domain"/>
    <property type="match status" value="1"/>
</dbReference>
<dbReference type="PROSITE" id="PS50195">
    <property type="entry name" value="PX"/>
    <property type="match status" value="1"/>
</dbReference>
<comment type="caution">
    <text evidence="13">The sequence shown here is derived from an EMBL/GenBank/DDBJ whole genome shotgun (WGS) entry which is preliminary data.</text>
</comment>